<reference evidence="3" key="1">
    <citation type="journal article" date="2016" name="Nature">
        <title>Genome evolution in the allotetraploid frog Xenopus laevis.</title>
        <authorList>
            <person name="Session A.M."/>
            <person name="Uno Y."/>
            <person name="Kwon T."/>
            <person name="Chapman J.A."/>
            <person name="Toyoda A."/>
            <person name="Takahashi S."/>
            <person name="Fukui A."/>
            <person name="Hikosaka A."/>
            <person name="Suzuki A."/>
            <person name="Kondo M."/>
            <person name="van Heeringen S.J."/>
            <person name="Quigley I."/>
            <person name="Heinz S."/>
            <person name="Ogino H."/>
            <person name="Ochi H."/>
            <person name="Hellsten U."/>
            <person name="Lyons J.B."/>
            <person name="Simakov O."/>
            <person name="Putnam N."/>
            <person name="Stites J."/>
            <person name="Kuroki Y."/>
            <person name="Tanaka T."/>
            <person name="Michiue T."/>
            <person name="Watanabe M."/>
            <person name="Bogdanovic O."/>
            <person name="Lister R."/>
            <person name="Georgiou G."/>
            <person name="Paranjpe S.S."/>
            <person name="van Kruijsbergen I."/>
            <person name="Shu S."/>
            <person name="Carlson J."/>
            <person name="Kinoshita T."/>
            <person name="Ohta Y."/>
            <person name="Mawaribuchi S."/>
            <person name="Jenkins J."/>
            <person name="Grimwood J."/>
            <person name="Schmutz J."/>
            <person name="Mitros T."/>
            <person name="Mozaffari S.V."/>
            <person name="Suzuki Y."/>
            <person name="Haramoto Y."/>
            <person name="Yamamoto T.S."/>
            <person name="Takagi C."/>
            <person name="Heald R."/>
            <person name="Miller K."/>
            <person name="Haudenschild C."/>
            <person name="Kitzman J."/>
            <person name="Nakayama T."/>
            <person name="Izutsu Y."/>
            <person name="Robert J."/>
            <person name="Fortriede J."/>
            <person name="Burns K."/>
            <person name="Lotay V."/>
            <person name="Karimi K."/>
            <person name="Yasuoka Y."/>
            <person name="Dichmann D.S."/>
            <person name="Flajnik M.F."/>
            <person name="Houston D.W."/>
            <person name="Shendure J."/>
            <person name="DuPasquier L."/>
            <person name="Vize P.D."/>
            <person name="Zorn A.M."/>
            <person name="Ito M."/>
            <person name="Marcotte E.M."/>
            <person name="Wallingford J.B."/>
            <person name="Ito Y."/>
            <person name="Asashima M."/>
            <person name="Ueno N."/>
            <person name="Matsuda Y."/>
            <person name="Veenstra G.J."/>
            <person name="Fujiyama A."/>
            <person name="Harland R.M."/>
            <person name="Taira M."/>
            <person name="Rokhsar D.S."/>
        </authorList>
    </citation>
    <scope>NUCLEOTIDE SEQUENCE [LARGE SCALE GENOMIC DNA]</scope>
    <source>
        <strain evidence="3">J</strain>
    </source>
</reference>
<name>A0A974CW49_XENLA</name>
<accession>A0A974CW49</accession>
<feature type="transmembrane region" description="Helical" evidence="1">
    <location>
        <begin position="72"/>
        <end position="98"/>
    </location>
</feature>
<keyword evidence="1" id="KW-0472">Membrane</keyword>
<dbReference type="AlphaFoldDB" id="A0A974CW49"/>
<proteinExistence type="predicted"/>
<evidence type="ECO:0000256" key="1">
    <source>
        <dbReference type="SAM" id="Phobius"/>
    </source>
</evidence>
<evidence type="ECO:0000313" key="2">
    <source>
        <dbReference type="EMBL" id="OCT80978.1"/>
    </source>
</evidence>
<evidence type="ECO:0000313" key="3">
    <source>
        <dbReference type="Proteomes" id="UP000694892"/>
    </source>
</evidence>
<dbReference type="EMBL" id="CM004474">
    <property type="protein sequence ID" value="OCT80978.1"/>
    <property type="molecule type" value="Genomic_DNA"/>
</dbReference>
<keyword evidence="1" id="KW-0812">Transmembrane</keyword>
<sequence length="122" mass="13741">MIILNCICYPNPHSPLGSVCYQFFKSNTRLHRHERSNPIATLGGQSTNERQVAIKQSDGTTTFWYNSIDKKILAQIGVTLLIVLIFVSFLFCCIIPYIRKLTSSLITSSEGLQLKLIHAARI</sequence>
<keyword evidence="1" id="KW-1133">Transmembrane helix</keyword>
<protein>
    <submittedName>
        <fullName evidence="2">Uncharacterized protein</fullName>
    </submittedName>
</protein>
<organism evidence="2 3">
    <name type="scientific">Xenopus laevis</name>
    <name type="common">African clawed frog</name>
    <dbReference type="NCBI Taxonomy" id="8355"/>
    <lineage>
        <taxon>Eukaryota</taxon>
        <taxon>Metazoa</taxon>
        <taxon>Chordata</taxon>
        <taxon>Craniata</taxon>
        <taxon>Vertebrata</taxon>
        <taxon>Euteleostomi</taxon>
        <taxon>Amphibia</taxon>
        <taxon>Batrachia</taxon>
        <taxon>Anura</taxon>
        <taxon>Pipoidea</taxon>
        <taxon>Pipidae</taxon>
        <taxon>Xenopodinae</taxon>
        <taxon>Xenopus</taxon>
        <taxon>Xenopus</taxon>
    </lineage>
</organism>
<dbReference type="Proteomes" id="UP000694892">
    <property type="component" value="Chromosome 5L"/>
</dbReference>
<gene>
    <name evidence="2" type="ORF">XELAEV_18027791mg</name>
</gene>